<organism evidence="3 4">
    <name type="scientific">Methylorubrum suomiense</name>
    <dbReference type="NCBI Taxonomy" id="144191"/>
    <lineage>
        <taxon>Bacteria</taxon>
        <taxon>Pseudomonadati</taxon>
        <taxon>Pseudomonadota</taxon>
        <taxon>Alphaproteobacteria</taxon>
        <taxon>Hyphomicrobiales</taxon>
        <taxon>Methylobacteriaceae</taxon>
        <taxon>Methylorubrum</taxon>
    </lineage>
</organism>
<reference evidence="3" key="2">
    <citation type="submission" date="2021-08" db="EMBL/GenBank/DDBJ databases">
        <authorList>
            <person name="Tani A."/>
            <person name="Ola A."/>
            <person name="Ogura Y."/>
            <person name="Katsura K."/>
            <person name="Hayashi T."/>
        </authorList>
    </citation>
    <scope>NUCLEOTIDE SEQUENCE</scope>
    <source>
        <strain evidence="3">DSM 14458</strain>
    </source>
</reference>
<dbReference type="Proteomes" id="UP001055093">
    <property type="component" value="Unassembled WGS sequence"/>
</dbReference>
<keyword evidence="4" id="KW-1185">Reference proteome</keyword>
<reference evidence="3" key="1">
    <citation type="journal article" date="2021" name="Front. Microbiol.">
        <title>Comprehensive Comparative Genomics and Phenotyping of Methylobacterium Species.</title>
        <authorList>
            <person name="Alessa O."/>
            <person name="Ogura Y."/>
            <person name="Fujitani Y."/>
            <person name="Takami H."/>
            <person name="Hayashi T."/>
            <person name="Sahin N."/>
            <person name="Tani A."/>
        </authorList>
    </citation>
    <scope>NUCLEOTIDE SEQUENCE</scope>
    <source>
        <strain evidence="3">DSM 14458</strain>
    </source>
</reference>
<dbReference type="Gene3D" id="3.90.1340.10">
    <property type="entry name" value="Phage tail collar domain"/>
    <property type="match status" value="1"/>
</dbReference>
<proteinExistence type="predicted"/>
<dbReference type="EMBL" id="BPRE01000002">
    <property type="protein sequence ID" value="GJE74488.1"/>
    <property type="molecule type" value="Genomic_DNA"/>
</dbReference>
<dbReference type="InterPro" id="IPR037053">
    <property type="entry name" value="Phage_tail_collar_dom_sf"/>
</dbReference>
<name>A0ABQ4UQL0_9HYPH</name>
<feature type="domain" description="Phage tail collar" evidence="2">
    <location>
        <begin position="145"/>
        <end position="202"/>
    </location>
</feature>
<dbReference type="RefSeq" id="WP_137829130.1">
    <property type="nucleotide sequence ID" value="NZ_BPRE01000002.1"/>
</dbReference>
<evidence type="ECO:0000313" key="3">
    <source>
        <dbReference type="EMBL" id="GJE74488.1"/>
    </source>
</evidence>
<feature type="compositionally biased region" description="Low complexity" evidence="1">
    <location>
        <begin position="249"/>
        <end position="295"/>
    </location>
</feature>
<evidence type="ECO:0000313" key="4">
    <source>
        <dbReference type="Proteomes" id="UP001055093"/>
    </source>
</evidence>
<gene>
    <name evidence="3" type="ORF">BGCPKDLD_1059</name>
</gene>
<protein>
    <recommendedName>
        <fullName evidence="2">Phage tail collar domain-containing protein</fullName>
    </recommendedName>
</protein>
<comment type="caution">
    <text evidence="3">The sequence shown here is derived from an EMBL/GenBank/DDBJ whole genome shotgun (WGS) entry which is preliminary data.</text>
</comment>
<feature type="region of interest" description="Disordered" evidence="1">
    <location>
        <begin position="241"/>
        <end position="304"/>
    </location>
</feature>
<evidence type="ECO:0000256" key="1">
    <source>
        <dbReference type="SAM" id="MobiDB-lite"/>
    </source>
</evidence>
<dbReference type="Pfam" id="PF07484">
    <property type="entry name" value="Collar"/>
    <property type="match status" value="1"/>
</dbReference>
<dbReference type="SUPFAM" id="SSF88874">
    <property type="entry name" value="Receptor-binding domain of short tail fibre protein gp12"/>
    <property type="match status" value="1"/>
</dbReference>
<dbReference type="InterPro" id="IPR011083">
    <property type="entry name" value="Phage_tail_collar_dom"/>
</dbReference>
<sequence length="418" mass="42566">MTGLFHFSQDSSSNDVAAPPIYWPEGQSARSINDSARQMMAALANWYADNTDVIAGSGPTRGTITLATAQGVNLTKAFEFNFTVDSQNTGPVEMVVDGAPSRPLHRPGNIAMGPGDLTPNVVYRARWVRVLGRYILVSPVPDAPGKIEMFGTETAIPKGWVVCDGRTLSRTNYDALFGAIGTAHGSTSDTDFRVPDLRGRAPFGADAMGGSAAGRLNGDGGLNGAVGSTGGTATVTLTDGQMPTHKHTGSTGSAGAQPATTTGAGGAVAASTTGAGGAHSHTGTTQTAGGHSHSGNTGVAGEHVHGQRYERQTIYEKGSALFAVTQLYPPGTNSTAQTDPAGEHAHPFTTDPVDGHAHSLTTDGVSAHSHSIPGAPDHTHSVPEVPAHSHTVSVDNAGGGGAHPNIPPGLVVVFAIKA</sequence>
<feature type="region of interest" description="Disordered" evidence="1">
    <location>
        <begin position="362"/>
        <end position="381"/>
    </location>
</feature>
<evidence type="ECO:0000259" key="2">
    <source>
        <dbReference type="Pfam" id="PF07484"/>
    </source>
</evidence>
<accession>A0ABQ4UQL0</accession>